<dbReference type="EMBL" id="FOND01000004">
    <property type="protein sequence ID" value="SFE54575.1"/>
    <property type="molecule type" value="Genomic_DNA"/>
</dbReference>
<dbReference type="SUPFAM" id="SSF49998">
    <property type="entry name" value="Amine oxidase catalytic domain"/>
    <property type="match status" value="1"/>
</dbReference>
<dbReference type="InterPro" id="IPR015802">
    <property type="entry name" value="Cu_amine_oxidase_N3"/>
</dbReference>
<accession>A0A1I2BEK3</accession>
<feature type="active site" description="Proton acceptor" evidence="6">
    <location>
        <position position="334"/>
    </location>
</feature>
<dbReference type="InterPro" id="IPR054157">
    <property type="entry name" value="AGAO-like_N2"/>
</dbReference>
<dbReference type="SUPFAM" id="SSF54416">
    <property type="entry name" value="Amine oxidase N-terminal region"/>
    <property type="match status" value="2"/>
</dbReference>
<dbReference type="STRING" id="1798228.SAMN05216574_104140"/>
<proteinExistence type="inferred from homology"/>
<evidence type="ECO:0000256" key="8">
    <source>
        <dbReference type="RuleBase" id="RU000672"/>
    </source>
</evidence>
<dbReference type="OrthoDB" id="9772590at2"/>
<evidence type="ECO:0000313" key="13">
    <source>
        <dbReference type="Proteomes" id="UP000198589"/>
    </source>
</evidence>
<dbReference type="InterPro" id="IPR015798">
    <property type="entry name" value="Cu_amine_oxidase_C"/>
</dbReference>
<dbReference type="Pfam" id="PF01179">
    <property type="entry name" value="Cu_amine_oxid"/>
    <property type="match status" value="1"/>
</dbReference>
<sequence>MLSVGPTPDIESPRENTVTLLAATPQDSDTAGPGHPLEPLAPEEFSTAAAVLRADPRFPEGTRFVYLELAEPPKDVVLGWTPGAGWDRQAAAVLRNPRLRATYEAVVSLSTSSVVSWRPVEGVQPPMMAEEFMACEEVVRADPRWQEAMRARGVEDFSLVMLDPWASGYTGPGDDPAGRRLARPLSFVRSGPEDNGYARPVEGLIVTVDLDVMEVLEVADHGVVPLPPQPGNYLPELLTEPGNVPAFGELRAPMKPISITQPEGPSFTVDGHAVSWGPWRLRVGFTPREGLVLHDIGYVDKGRLRPVLYRASLSEMFVPYGDPRPTHWNKNVFDEGEYGLGWLANPLELGCDCLGEIHYFDGHVNDQDGEPVRIGNAICMHEEDASIGWKHTDFRTGRAEVRRNRRLVISMIATVGNYDYGFYWNLYLDGSIEFEIKLTGILSTGALPVGEDPVFGTTVAPGLMAPNHEHYFSVRLDMQVDGQRNNLLEVDSVSEPAGPGNPHGNAWRTRRTHLASESQAQRLPDPLAGRAWLVSSAETTTALGARPSYKIEPGPYTSPLWQDGSEQADRGGFATRQLWATPYDPAERFAAGDYVAQNPGPDGLVAYTAGDRPLVDADLVLWYTVGAHHVVRPEDWPVMPVTKVGFHMKPFGFFDGNPMLDLPAEGSHCAPTVAGGTEGGCGEGCTCGH</sequence>
<keyword evidence="13" id="KW-1185">Reference proteome</keyword>
<dbReference type="EC" id="1.4.3.-" evidence="8"/>
<dbReference type="Gene3D" id="2.70.98.20">
    <property type="entry name" value="Copper amine oxidase, catalytic domain"/>
    <property type="match status" value="1"/>
</dbReference>
<dbReference type="GO" id="GO:0048038">
    <property type="term" value="F:quinone binding"/>
    <property type="evidence" value="ECO:0007669"/>
    <property type="project" value="InterPro"/>
</dbReference>
<dbReference type="PROSITE" id="PS01165">
    <property type="entry name" value="COPPER_AMINE_OXID_2"/>
    <property type="match status" value="1"/>
</dbReference>
<dbReference type="GO" id="GO:0009308">
    <property type="term" value="P:amine metabolic process"/>
    <property type="evidence" value="ECO:0007669"/>
    <property type="project" value="UniProtKB-UniRule"/>
</dbReference>
<dbReference type="GO" id="GO:0005507">
    <property type="term" value="F:copper ion binding"/>
    <property type="evidence" value="ECO:0007669"/>
    <property type="project" value="InterPro"/>
</dbReference>
<feature type="active site" description="Schiff-base intermediate with substrate; via topaquinone" evidence="6">
    <location>
        <position position="418"/>
    </location>
</feature>
<evidence type="ECO:0000313" key="12">
    <source>
        <dbReference type="EMBL" id="SFE54575.1"/>
    </source>
</evidence>
<dbReference type="Pfam" id="PF02728">
    <property type="entry name" value="Cu_amine_oxidN3"/>
    <property type="match status" value="1"/>
</dbReference>
<evidence type="ECO:0000256" key="5">
    <source>
        <dbReference type="ARBA" id="ARBA00023008"/>
    </source>
</evidence>
<reference evidence="13" key="1">
    <citation type="submission" date="2016-10" db="EMBL/GenBank/DDBJ databases">
        <authorList>
            <person name="Varghese N."/>
            <person name="Submissions S."/>
        </authorList>
    </citation>
    <scope>NUCLEOTIDE SEQUENCE [LARGE SCALE GENOMIC DNA]</scope>
    <source>
        <strain evidence="13">DSM 46838</strain>
    </source>
</reference>
<keyword evidence="3 6" id="KW-0801">TPQ</keyword>
<evidence type="ECO:0000256" key="1">
    <source>
        <dbReference type="ARBA" id="ARBA00007983"/>
    </source>
</evidence>
<evidence type="ECO:0000256" key="7">
    <source>
        <dbReference type="PIRSR" id="PIRSR600269-51"/>
    </source>
</evidence>
<dbReference type="PROSITE" id="PS01164">
    <property type="entry name" value="COPPER_AMINE_OXID_1"/>
    <property type="match status" value="1"/>
</dbReference>
<dbReference type="NCBIfam" id="NF008559">
    <property type="entry name" value="PRK11504.1"/>
    <property type="match status" value="1"/>
</dbReference>
<keyword evidence="2 8" id="KW-0479">Metal-binding</keyword>
<evidence type="ECO:0000256" key="4">
    <source>
        <dbReference type="ARBA" id="ARBA00023002"/>
    </source>
</evidence>
<protein>
    <recommendedName>
        <fullName evidence="8">Amine oxidase</fullName>
        <ecNumber evidence="8">1.4.3.-</ecNumber>
    </recommendedName>
</protein>
<gene>
    <name evidence="12" type="ORF">SAMN05216574_104140</name>
</gene>
<evidence type="ECO:0000259" key="10">
    <source>
        <dbReference type="Pfam" id="PF02728"/>
    </source>
</evidence>
<comment type="PTM">
    <text evidence="7 8">Topaquinone (TPQ) is generated by copper-dependent autoxidation of a specific tyrosyl residue.</text>
</comment>
<dbReference type="Gene3D" id="3.10.450.40">
    <property type="match status" value="2"/>
</dbReference>
<dbReference type="InterPro" id="IPR049948">
    <property type="entry name" value="Cu_Am_ox_TPQ-bd"/>
</dbReference>
<dbReference type="InterPro" id="IPR036460">
    <property type="entry name" value="Cu_amine_oxidase_C_sf"/>
</dbReference>
<feature type="domain" description="Copper amine oxidase catalytic" evidence="9">
    <location>
        <begin position="258"/>
        <end position="660"/>
    </location>
</feature>
<feature type="domain" description="AGAO-like N2" evidence="11">
    <location>
        <begin position="43"/>
        <end position="116"/>
    </location>
</feature>
<dbReference type="InterPro" id="IPR000269">
    <property type="entry name" value="Cu_amine_oxidase"/>
</dbReference>
<comment type="similarity">
    <text evidence="1 8">Belongs to the copper/topaquinone oxidase family.</text>
</comment>
<evidence type="ECO:0000259" key="9">
    <source>
        <dbReference type="Pfam" id="PF01179"/>
    </source>
</evidence>
<evidence type="ECO:0000256" key="2">
    <source>
        <dbReference type="ARBA" id="ARBA00022723"/>
    </source>
</evidence>
<keyword evidence="5 8" id="KW-0186">Copper</keyword>
<comment type="cofactor">
    <cofactor evidence="8">
        <name>Cu cation</name>
        <dbReference type="ChEBI" id="CHEBI:23378"/>
    </cofactor>
    <text evidence="8">Contains 1 topaquinone per subunit.</text>
</comment>
<dbReference type="InterPro" id="IPR049947">
    <property type="entry name" value="Cu_Am_Ox_Cu-bd"/>
</dbReference>
<evidence type="ECO:0000256" key="3">
    <source>
        <dbReference type="ARBA" id="ARBA00022772"/>
    </source>
</evidence>
<evidence type="ECO:0000256" key="6">
    <source>
        <dbReference type="PIRSR" id="PIRSR600269-50"/>
    </source>
</evidence>
<dbReference type="Pfam" id="PF21994">
    <property type="entry name" value="AGAO-like_N2"/>
    <property type="match status" value="1"/>
</dbReference>
<dbReference type="GO" id="GO:0008131">
    <property type="term" value="F:primary methylamine oxidase activity"/>
    <property type="evidence" value="ECO:0007669"/>
    <property type="project" value="InterPro"/>
</dbReference>
<dbReference type="PANTHER" id="PTHR10638:SF41">
    <property type="entry name" value="AMINE OXIDASE"/>
    <property type="match status" value="1"/>
</dbReference>
<organism evidence="12 13">
    <name type="scientific">Blastococcus tunisiensis</name>
    <dbReference type="NCBI Taxonomy" id="1798228"/>
    <lineage>
        <taxon>Bacteria</taxon>
        <taxon>Bacillati</taxon>
        <taxon>Actinomycetota</taxon>
        <taxon>Actinomycetes</taxon>
        <taxon>Geodermatophilales</taxon>
        <taxon>Geodermatophilaceae</taxon>
        <taxon>Blastococcus</taxon>
    </lineage>
</organism>
<keyword evidence="4 8" id="KW-0560">Oxidoreductase</keyword>
<feature type="modified residue" description="2',4',5'-topaquinone" evidence="7">
    <location>
        <position position="418"/>
    </location>
</feature>
<dbReference type="Proteomes" id="UP000198589">
    <property type="component" value="Unassembled WGS sequence"/>
</dbReference>
<dbReference type="PANTHER" id="PTHR10638">
    <property type="entry name" value="COPPER AMINE OXIDASE"/>
    <property type="match status" value="1"/>
</dbReference>
<evidence type="ECO:0000259" key="11">
    <source>
        <dbReference type="Pfam" id="PF21994"/>
    </source>
</evidence>
<dbReference type="AlphaFoldDB" id="A0A1I2BEK3"/>
<name>A0A1I2BEK3_9ACTN</name>
<feature type="domain" description="Copper amine oxidase N3-terminal" evidence="10">
    <location>
        <begin position="125"/>
        <end position="224"/>
    </location>
</feature>
<dbReference type="InterPro" id="IPR016182">
    <property type="entry name" value="Cu_amine_oxidase_N-reg"/>
</dbReference>